<keyword evidence="4 9" id="KW-0808">Transferase</keyword>
<dbReference type="SMART" id="SM00184">
    <property type="entry name" value="RING"/>
    <property type="match status" value="1"/>
</dbReference>
<feature type="region of interest" description="Disordered" evidence="10">
    <location>
        <begin position="517"/>
        <end position="555"/>
    </location>
</feature>
<evidence type="ECO:0000313" key="13">
    <source>
        <dbReference type="Proteomes" id="UP000566454"/>
    </source>
</evidence>
<dbReference type="Proteomes" id="UP000566454">
    <property type="component" value="Unassembled WGS sequence"/>
</dbReference>
<keyword evidence="12" id="KW-0436">Ligase</keyword>
<feature type="compositionally biased region" description="Polar residues" evidence="10">
    <location>
        <begin position="540"/>
        <end position="551"/>
    </location>
</feature>
<dbReference type="Gene3D" id="3.30.70.330">
    <property type="match status" value="1"/>
</dbReference>
<dbReference type="InterPro" id="IPR057051">
    <property type="entry name" value="PARP14_RPM_1"/>
</dbReference>
<dbReference type="AlphaFoldDB" id="A0A7K5QDB4"/>
<evidence type="ECO:0000256" key="8">
    <source>
        <dbReference type="PROSITE-ProRule" id="PRU00175"/>
    </source>
</evidence>
<dbReference type="GO" id="GO:0016874">
    <property type="term" value="F:ligase activity"/>
    <property type="evidence" value="ECO:0007669"/>
    <property type="project" value="UniProtKB-KW"/>
</dbReference>
<protein>
    <recommendedName>
        <fullName evidence="9">E3 ubiquitin-protein ligase</fullName>
        <ecNumber evidence="9">2.3.2.27</ecNumber>
    </recommendedName>
</protein>
<dbReference type="PROSITE" id="PS50089">
    <property type="entry name" value="ZF_RING_2"/>
    <property type="match status" value="1"/>
</dbReference>
<dbReference type="InterPro" id="IPR012677">
    <property type="entry name" value="Nucleotide-bd_a/b_plait_sf"/>
</dbReference>
<sequence length="739" mass="82452">RRGGIMAGAALLVRVSPAPAAGEKAILKLQAYFQSGKRSGGGECNVRAGPKPGTFWVEFSKEEDKKSVESRTKHSLDLGARCREIVILPGEGDPGRSRVTAQASASHSKVAASPSPPRQQQRDRGGHGATAKEDLTKKIFLTVSATLNASMFTEDQRKKITIMCPNLKREGNPGMDGSEKLTGDFTDIEKAYHYFEDILAGKDPNHDFSHSECKNGLKDENGPNPEEIVDLTVVTPLYEYFSHTREEEIKELYKRFGARIRIKGHDEDNTLIYISSDKSPALLQAASDSFIITFQEATKDLMQEKVPIKNSYTLKETIMKLNIKFRNLLAKEEGNQLLLRGPGSEILAAQKFLAEKGENSQSEKNMKISSERYGYRNGIEVDASVFKLLETILSKEIENINGKFDTLVEIKENSNDQKVITFRPKSKTSDMSSHATESFISKFQNASAMLREKIISVKLSEDQKKTLDVLLKAKKIEDLNVKLKNEDKLIIRGLPDHLHAAEKYLKSLLNIEGTETRNRAPLSSELSSQEASKKSRVRQKNNLSSEGQTQAKTEEKDDECPICRDTIENKEILEKCKHAFCKMCIDKAMSYKQACPVCNTVCGVLTGNQPEGTMSVKTLHFSLPGYPNCDTIQIDYDMRGGIQTSSHPNPGQRYGPAHRTAYLPDNEEGREILQLLIRAFQQKLIFTVGQSHTTGEQNVITWNDIHHKTATVGGPTQFGYPDSSYLQRVRSELKAKGIE</sequence>
<evidence type="ECO:0000256" key="2">
    <source>
        <dbReference type="ARBA" id="ARBA00004906"/>
    </source>
</evidence>
<dbReference type="UniPathway" id="UPA00143"/>
<dbReference type="Pfam" id="PF13923">
    <property type="entry name" value="zf-C3HC4_2"/>
    <property type="match status" value="1"/>
</dbReference>
<comment type="subcellular location">
    <subcellularLocation>
        <location evidence="9">Cytoplasm</location>
    </subcellularLocation>
</comment>
<dbReference type="InterPro" id="IPR001841">
    <property type="entry name" value="Znf_RING"/>
</dbReference>
<dbReference type="GO" id="GO:0005737">
    <property type="term" value="C:cytoplasm"/>
    <property type="evidence" value="ECO:0007669"/>
    <property type="project" value="UniProtKB-SubCell"/>
</dbReference>
<evidence type="ECO:0000256" key="9">
    <source>
        <dbReference type="RuleBase" id="RU367105"/>
    </source>
</evidence>
<feature type="compositionally biased region" description="Basic and acidic residues" evidence="10">
    <location>
        <begin position="120"/>
        <end position="133"/>
    </location>
</feature>
<dbReference type="OrthoDB" id="527344at2759"/>
<evidence type="ECO:0000256" key="4">
    <source>
        <dbReference type="ARBA" id="ARBA00022679"/>
    </source>
</evidence>
<dbReference type="GO" id="GO:0008270">
    <property type="term" value="F:zinc ion binding"/>
    <property type="evidence" value="ECO:0007669"/>
    <property type="project" value="UniProtKB-KW"/>
</dbReference>
<evidence type="ECO:0000313" key="12">
    <source>
        <dbReference type="EMBL" id="NWT65402.1"/>
    </source>
</evidence>
<comment type="catalytic activity">
    <reaction evidence="1 9">
        <text>S-ubiquitinyl-[E2 ubiquitin-conjugating enzyme]-L-cysteine + [acceptor protein]-L-lysine = [E2 ubiquitin-conjugating enzyme]-L-cysteine + N(6)-ubiquitinyl-[acceptor protein]-L-lysine.</text>
        <dbReference type="EC" id="2.3.2.27"/>
    </reaction>
</comment>
<proteinExistence type="inferred from homology"/>
<dbReference type="GO" id="GO:0061630">
    <property type="term" value="F:ubiquitin protein ligase activity"/>
    <property type="evidence" value="ECO:0007669"/>
    <property type="project" value="UniProtKB-UniRule"/>
</dbReference>
<dbReference type="InterPro" id="IPR039396">
    <property type="entry name" value="Deltex_C"/>
</dbReference>
<evidence type="ECO:0000256" key="5">
    <source>
        <dbReference type="ARBA" id="ARBA00022723"/>
    </source>
</evidence>
<evidence type="ECO:0000256" key="10">
    <source>
        <dbReference type="SAM" id="MobiDB-lite"/>
    </source>
</evidence>
<dbReference type="PANTHER" id="PTHR12622">
    <property type="entry name" value="DELTEX-RELATED"/>
    <property type="match status" value="1"/>
</dbReference>
<dbReference type="Gene3D" id="3.30.390.130">
    <property type="match status" value="1"/>
</dbReference>
<evidence type="ECO:0000259" key="11">
    <source>
        <dbReference type="PROSITE" id="PS50089"/>
    </source>
</evidence>
<feature type="non-terminal residue" evidence="12">
    <location>
        <position position="739"/>
    </location>
</feature>
<dbReference type="Gene3D" id="3.30.40.10">
    <property type="entry name" value="Zinc/RING finger domain, C3HC4 (zinc finger)"/>
    <property type="match status" value="1"/>
</dbReference>
<comment type="caution">
    <text evidence="12">The sequence shown here is derived from an EMBL/GenBank/DDBJ whole genome shotgun (WGS) entry which is preliminary data.</text>
</comment>
<dbReference type="InterPro" id="IPR013083">
    <property type="entry name" value="Znf_RING/FYVE/PHD"/>
</dbReference>
<dbReference type="SUPFAM" id="SSF57850">
    <property type="entry name" value="RING/U-box"/>
    <property type="match status" value="1"/>
</dbReference>
<evidence type="ECO:0000256" key="6">
    <source>
        <dbReference type="ARBA" id="ARBA00022771"/>
    </source>
</evidence>
<name>A0A7K5QDB4_9PASE</name>
<dbReference type="InterPro" id="IPR048409">
    <property type="entry name" value="DTX3L_KH-like"/>
</dbReference>
<dbReference type="InterPro" id="IPR048418">
    <property type="entry name" value="DTX3L_a/b_dom"/>
</dbReference>
<keyword evidence="13" id="KW-1185">Reference proteome</keyword>
<comment type="similarity">
    <text evidence="3 9">Belongs to the Deltex family.</text>
</comment>
<reference evidence="12 13" key="1">
    <citation type="submission" date="2019-09" db="EMBL/GenBank/DDBJ databases">
        <title>Bird 10,000 Genomes (B10K) Project - Family phase.</title>
        <authorList>
            <person name="Zhang G."/>
        </authorList>
    </citation>
    <scope>NUCLEOTIDE SEQUENCE [LARGE SCALE GENOMIC DNA]</scope>
    <source>
        <strain evidence="12">B10K-DU-013-18</strain>
        <tissue evidence="12">Muscle</tissue>
    </source>
</reference>
<organism evidence="12 13">
    <name type="scientific">Prunella himalayana</name>
    <dbReference type="NCBI Taxonomy" id="670356"/>
    <lineage>
        <taxon>Eukaryota</taxon>
        <taxon>Metazoa</taxon>
        <taxon>Chordata</taxon>
        <taxon>Craniata</taxon>
        <taxon>Vertebrata</taxon>
        <taxon>Euteleostomi</taxon>
        <taxon>Archelosauria</taxon>
        <taxon>Archosauria</taxon>
        <taxon>Dinosauria</taxon>
        <taxon>Saurischia</taxon>
        <taxon>Theropoda</taxon>
        <taxon>Coelurosauria</taxon>
        <taxon>Aves</taxon>
        <taxon>Neognathae</taxon>
        <taxon>Neoaves</taxon>
        <taxon>Telluraves</taxon>
        <taxon>Australaves</taxon>
        <taxon>Passeriformes</taxon>
        <taxon>Passeroidea</taxon>
        <taxon>Prunellidae</taxon>
        <taxon>Prunella</taxon>
    </lineage>
</organism>
<dbReference type="EC" id="2.3.2.27" evidence="9"/>
<dbReference type="Pfam" id="PF18102">
    <property type="entry name" value="DTC"/>
    <property type="match status" value="1"/>
</dbReference>
<dbReference type="Pfam" id="PF21717">
    <property type="entry name" value="DTX3L_a-b"/>
    <property type="match status" value="1"/>
</dbReference>
<gene>
    <name evidence="12" type="primary">Dtx3l_0</name>
    <name evidence="12" type="ORF">PRUHIM_R01598</name>
</gene>
<dbReference type="Pfam" id="PF23222">
    <property type="entry name" value="RRM_PARP14_1"/>
    <property type="match status" value="1"/>
</dbReference>
<dbReference type="GO" id="GO:0007219">
    <property type="term" value="P:Notch signaling pathway"/>
    <property type="evidence" value="ECO:0007669"/>
    <property type="project" value="InterPro"/>
</dbReference>
<keyword evidence="7 9" id="KW-0862">Zinc</keyword>
<comment type="pathway">
    <text evidence="2 9">Protein modification; protein ubiquitination.</text>
</comment>
<dbReference type="Pfam" id="PF21718">
    <property type="entry name" value="KH_DTX3L"/>
    <property type="match status" value="2"/>
</dbReference>
<dbReference type="EMBL" id="VYZK01000037">
    <property type="protein sequence ID" value="NWT65402.1"/>
    <property type="molecule type" value="Genomic_DNA"/>
</dbReference>
<dbReference type="InterPro" id="IPR039399">
    <property type="entry name" value="Deltex_C_sf"/>
</dbReference>
<keyword evidence="6 8" id="KW-0863">Zinc-finger</keyword>
<keyword evidence="9" id="KW-0963">Cytoplasm</keyword>
<dbReference type="PROSITE" id="PS00518">
    <property type="entry name" value="ZF_RING_1"/>
    <property type="match status" value="1"/>
</dbReference>
<dbReference type="InterPro" id="IPR039398">
    <property type="entry name" value="Deltex_fam"/>
</dbReference>
<dbReference type="CDD" id="cd09633">
    <property type="entry name" value="Deltex_C"/>
    <property type="match status" value="1"/>
</dbReference>
<dbReference type="GO" id="GO:0016567">
    <property type="term" value="P:protein ubiquitination"/>
    <property type="evidence" value="ECO:0007669"/>
    <property type="project" value="UniProtKB-UniRule"/>
</dbReference>
<feature type="region of interest" description="Disordered" evidence="10">
    <location>
        <begin position="88"/>
        <end position="133"/>
    </location>
</feature>
<feature type="domain" description="RING-type" evidence="11">
    <location>
        <begin position="560"/>
        <end position="599"/>
    </location>
</feature>
<feature type="non-terminal residue" evidence="12">
    <location>
        <position position="1"/>
    </location>
</feature>
<accession>A0A7K5QDB4</accession>
<evidence type="ECO:0000256" key="7">
    <source>
        <dbReference type="ARBA" id="ARBA00022833"/>
    </source>
</evidence>
<evidence type="ECO:0000256" key="3">
    <source>
        <dbReference type="ARBA" id="ARBA00009413"/>
    </source>
</evidence>
<dbReference type="InterPro" id="IPR017907">
    <property type="entry name" value="Znf_RING_CS"/>
</dbReference>
<evidence type="ECO:0000256" key="1">
    <source>
        <dbReference type="ARBA" id="ARBA00000900"/>
    </source>
</evidence>
<keyword evidence="5 9" id="KW-0479">Metal-binding</keyword>